<feature type="region of interest" description="Disordered" evidence="1">
    <location>
        <begin position="418"/>
        <end position="492"/>
    </location>
</feature>
<evidence type="ECO:0000256" key="1">
    <source>
        <dbReference type="SAM" id="MobiDB-lite"/>
    </source>
</evidence>
<comment type="caution">
    <text evidence="2">The sequence shown here is derived from an EMBL/GenBank/DDBJ whole genome shotgun (WGS) entry which is preliminary data.</text>
</comment>
<sequence>MDTRHEEAHQHHQRQPQSPARAITCSGEHALRKPSPREQATRTLLLLIRLERSTACAFAEGYLSRRGPHFAPHPLHECLLGESHKKKGTSKQGGRNLVRKPPRDSRATQWASRALGNGRLKRQLPLFQTRPSERGILNVRGGGDDFCEWQDLRYKLNYMRQQRMDLWRRESPDPRNTQPNSSKGNYDCDQRKPRGRQTSVAIQKKRACGINAERGSIRDEAATRATAHQTSVVIAASNDTAGNGWHSSMHGRPEPMHQGLALTNYNLTSTGAQIYSSSEQQKTPTASMAEKHFPPNIQGDFEHVERRNTEDEVILEQTNTENRRDNLVSETRNNSQVLHYERPTSPKAVGGPPAFVAVMQESTQDHQFLQGHVHPEQSFATIGPCINTEITGAKKPRIEEQGNVTSIKDRLQLRALTATSSNSEHPAHQDHQHRPPSRRRRREQVITSDSESDDSEPGAKVLKMLSTEGEGHRAEQSSAGRQELPSEVPSEDEWMMEDLMERFGDLYKQA</sequence>
<proteinExistence type="predicted"/>
<evidence type="ECO:0000313" key="2">
    <source>
        <dbReference type="EMBL" id="KAH8018770.1"/>
    </source>
</evidence>
<reference evidence="2" key="1">
    <citation type="journal article" date="2020" name="Cell">
        <title>Large-Scale Comparative Analyses of Tick Genomes Elucidate Their Genetic Diversity and Vector Capacities.</title>
        <authorList>
            <consortium name="Tick Genome and Microbiome Consortium (TIGMIC)"/>
            <person name="Jia N."/>
            <person name="Wang J."/>
            <person name="Shi W."/>
            <person name="Du L."/>
            <person name="Sun Y."/>
            <person name="Zhan W."/>
            <person name="Jiang J.F."/>
            <person name="Wang Q."/>
            <person name="Zhang B."/>
            <person name="Ji P."/>
            <person name="Bell-Sakyi L."/>
            <person name="Cui X.M."/>
            <person name="Yuan T.T."/>
            <person name="Jiang B.G."/>
            <person name="Yang W.F."/>
            <person name="Lam T.T."/>
            <person name="Chang Q.C."/>
            <person name="Ding S.J."/>
            <person name="Wang X.J."/>
            <person name="Zhu J.G."/>
            <person name="Ruan X.D."/>
            <person name="Zhao L."/>
            <person name="Wei J.T."/>
            <person name="Ye R.Z."/>
            <person name="Que T.C."/>
            <person name="Du C.H."/>
            <person name="Zhou Y.H."/>
            <person name="Cheng J.X."/>
            <person name="Dai P.F."/>
            <person name="Guo W.B."/>
            <person name="Han X.H."/>
            <person name="Huang E.J."/>
            <person name="Li L.F."/>
            <person name="Wei W."/>
            <person name="Gao Y.C."/>
            <person name="Liu J.Z."/>
            <person name="Shao H.Z."/>
            <person name="Wang X."/>
            <person name="Wang C.C."/>
            <person name="Yang T.C."/>
            <person name="Huo Q.B."/>
            <person name="Li W."/>
            <person name="Chen H.Y."/>
            <person name="Chen S.E."/>
            <person name="Zhou L.G."/>
            <person name="Ni X.B."/>
            <person name="Tian J.H."/>
            <person name="Sheng Y."/>
            <person name="Liu T."/>
            <person name="Pan Y.S."/>
            <person name="Xia L.Y."/>
            <person name="Li J."/>
            <person name="Zhao F."/>
            <person name="Cao W.C."/>
        </authorList>
    </citation>
    <scope>NUCLEOTIDE SEQUENCE</scope>
    <source>
        <strain evidence="2">Rmic-2018</strain>
    </source>
</reference>
<organism evidence="2 3">
    <name type="scientific">Rhipicephalus microplus</name>
    <name type="common">Cattle tick</name>
    <name type="synonym">Boophilus microplus</name>
    <dbReference type="NCBI Taxonomy" id="6941"/>
    <lineage>
        <taxon>Eukaryota</taxon>
        <taxon>Metazoa</taxon>
        <taxon>Ecdysozoa</taxon>
        <taxon>Arthropoda</taxon>
        <taxon>Chelicerata</taxon>
        <taxon>Arachnida</taxon>
        <taxon>Acari</taxon>
        <taxon>Parasitiformes</taxon>
        <taxon>Ixodida</taxon>
        <taxon>Ixodoidea</taxon>
        <taxon>Ixodidae</taxon>
        <taxon>Rhipicephalinae</taxon>
        <taxon>Rhipicephalus</taxon>
        <taxon>Boophilus</taxon>
    </lineage>
</organism>
<dbReference type="AlphaFoldDB" id="A0A9J6D9X7"/>
<feature type="region of interest" description="Disordered" evidence="1">
    <location>
        <begin position="82"/>
        <end position="109"/>
    </location>
</feature>
<reference evidence="2" key="2">
    <citation type="submission" date="2021-09" db="EMBL/GenBank/DDBJ databases">
        <authorList>
            <person name="Jia N."/>
            <person name="Wang J."/>
            <person name="Shi W."/>
            <person name="Du L."/>
            <person name="Sun Y."/>
            <person name="Zhan W."/>
            <person name="Jiang J."/>
            <person name="Wang Q."/>
            <person name="Zhang B."/>
            <person name="Ji P."/>
            <person name="Sakyi L.B."/>
            <person name="Cui X."/>
            <person name="Yuan T."/>
            <person name="Jiang B."/>
            <person name="Yang W."/>
            <person name="Lam T.T.-Y."/>
            <person name="Chang Q."/>
            <person name="Ding S."/>
            <person name="Wang X."/>
            <person name="Zhu J."/>
            <person name="Ruan X."/>
            <person name="Zhao L."/>
            <person name="Wei J."/>
            <person name="Que T."/>
            <person name="Du C."/>
            <person name="Cheng J."/>
            <person name="Dai P."/>
            <person name="Han X."/>
            <person name="Huang E."/>
            <person name="Gao Y."/>
            <person name="Liu J."/>
            <person name="Shao H."/>
            <person name="Ye R."/>
            <person name="Li L."/>
            <person name="Wei W."/>
            <person name="Wang X."/>
            <person name="Wang C."/>
            <person name="Huo Q."/>
            <person name="Li W."/>
            <person name="Guo W."/>
            <person name="Chen H."/>
            <person name="Chen S."/>
            <person name="Zhou L."/>
            <person name="Zhou L."/>
            <person name="Ni X."/>
            <person name="Tian J."/>
            <person name="Zhou Y."/>
            <person name="Sheng Y."/>
            <person name="Liu T."/>
            <person name="Pan Y."/>
            <person name="Xia L."/>
            <person name="Li J."/>
            <person name="Zhao F."/>
            <person name="Cao W."/>
        </authorList>
    </citation>
    <scope>NUCLEOTIDE SEQUENCE</scope>
    <source>
        <strain evidence="2">Rmic-2018</strain>
        <tissue evidence="2">Larvae</tissue>
    </source>
</reference>
<protein>
    <submittedName>
        <fullName evidence="2">Uncharacterized protein</fullName>
    </submittedName>
</protein>
<gene>
    <name evidence="2" type="ORF">HPB51_012089</name>
</gene>
<feature type="region of interest" description="Disordered" evidence="1">
    <location>
        <begin position="1"/>
        <end position="21"/>
    </location>
</feature>
<feature type="compositionally biased region" description="Polar residues" evidence="1">
    <location>
        <begin position="174"/>
        <end position="184"/>
    </location>
</feature>
<keyword evidence="3" id="KW-1185">Reference proteome</keyword>
<name>A0A9J6D9X7_RHIMP</name>
<accession>A0A9J6D9X7</accession>
<dbReference type="EMBL" id="JABSTU010000010">
    <property type="protein sequence ID" value="KAH8018770.1"/>
    <property type="molecule type" value="Genomic_DNA"/>
</dbReference>
<feature type="compositionally biased region" description="Basic and acidic residues" evidence="1">
    <location>
        <begin position="1"/>
        <end position="10"/>
    </location>
</feature>
<evidence type="ECO:0000313" key="3">
    <source>
        <dbReference type="Proteomes" id="UP000821866"/>
    </source>
</evidence>
<dbReference type="Proteomes" id="UP000821866">
    <property type="component" value="Chromosome 8"/>
</dbReference>
<feature type="region of interest" description="Disordered" evidence="1">
    <location>
        <begin position="167"/>
        <end position="199"/>
    </location>
</feature>